<dbReference type="InterPro" id="IPR020946">
    <property type="entry name" value="Flavin_mOase-like"/>
</dbReference>
<dbReference type="RefSeq" id="XP_001482500.2">
    <property type="nucleotide sequence ID" value="XM_001482450.1"/>
</dbReference>
<gene>
    <name evidence="5" type="ORF">PGUG_05520</name>
</gene>
<dbReference type="GO" id="GO:0050661">
    <property type="term" value="F:NADP binding"/>
    <property type="evidence" value="ECO:0007669"/>
    <property type="project" value="InterPro"/>
</dbReference>
<dbReference type="InterPro" id="IPR051209">
    <property type="entry name" value="FAD-bind_Monooxygenase_sf"/>
</dbReference>
<evidence type="ECO:0000256" key="4">
    <source>
        <dbReference type="ARBA" id="ARBA00023002"/>
    </source>
</evidence>
<evidence type="ECO:0000313" key="5">
    <source>
        <dbReference type="EMBL" id="EDK41422.2"/>
    </source>
</evidence>
<keyword evidence="4" id="KW-0560">Oxidoreductase</keyword>
<dbReference type="VEuPathDB" id="FungiDB:PGUG_05520"/>
<dbReference type="InParanoid" id="A5DQG9"/>
<dbReference type="AlphaFoldDB" id="A5DQG9"/>
<keyword evidence="3" id="KW-0274">FAD</keyword>
<proteinExistence type="inferred from homology"/>
<dbReference type="Pfam" id="PF00743">
    <property type="entry name" value="FMO-like"/>
    <property type="match status" value="1"/>
</dbReference>
<dbReference type="PANTHER" id="PTHR42877">
    <property type="entry name" value="L-ORNITHINE N(5)-MONOOXYGENASE-RELATED"/>
    <property type="match status" value="1"/>
</dbReference>
<dbReference type="HOGENOM" id="CLU_006937_7_0_1"/>
<keyword evidence="2" id="KW-0285">Flavoprotein</keyword>
<dbReference type="InterPro" id="IPR036188">
    <property type="entry name" value="FAD/NAD-bd_sf"/>
</dbReference>
<dbReference type="GO" id="GO:0004499">
    <property type="term" value="F:N,N-dimethylaniline monooxygenase activity"/>
    <property type="evidence" value="ECO:0007669"/>
    <property type="project" value="InterPro"/>
</dbReference>
<dbReference type="Proteomes" id="UP000001997">
    <property type="component" value="Unassembled WGS sequence"/>
</dbReference>
<evidence type="ECO:0000256" key="1">
    <source>
        <dbReference type="ARBA" id="ARBA00010139"/>
    </source>
</evidence>
<accession>A5DQG9</accession>
<dbReference type="GO" id="GO:0050660">
    <property type="term" value="F:flavin adenine dinucleotide binding"/>
    <property type="evidence" value="ECO:0007669"/>
    <property type="project" value="InterPro"/>
</dbReference>
<dbReference type="GeneID" id="5124344"/>
<dbReference type="Pfam" id="PF13450">
    <property type="entry name" value="NAD_binding_8"/>
    <property type="match status" value="1"/>
</dbReference>
<evidence type="ECO:0000256" key="3">
    <source>
        <dbReference type="ARBA" id="ARBA00022827"/>
    </source>
</evidence>
<dbReference type="EMBL" id="CH408161">
    <property type="protein sequence ID" value="EDK41422.2"/>
    <property type="molecule type" value="Genomic_DNA"/>
</dbReference>
<sequence length="567" mass="64317">MHISKHMHACDRYNFSTLAASIQMATLQLTKESHKDPAKFRITYEDANRVLGEKKTWARADGPALKTSSKVAIIGGGFGGIAAAMRFKKQMKEEDFVIFEKHDQFGGTWWANTYPGCASDIPALWYSFYDELNKNWSELQPPQYEMEEYILQVVKKYKLEEKARCKSAIEKFVWDDENSEWVLHGVNLENGQAIEHRSKIVASARGGLVMPNQFRAKGLENFKGVYMHSALFNHDVSFKGKKVVVIGNGCSGNQLVPALVKDYEPESVVQIVRSKHYIMPPLPSALHKLYQLLSFSRIGLVIVRLLIVFGAELRYPMYAGDGFFARLIRRACTRASLRYMNKYCPDEYKQYIIPDYKIGCKRIIFDKYYMPILRDSRLRIQGGDISHIEEHGVVMKDGTKVPADIIVACTGYDIKENALSAKIIGRNGKDVGELWDEEGGISAYETTMIKGCPNMFLVAGPNSATGHASVVMAIENCCSYIMKVTQPILAGKYASVEVSPKAYDNWFVTVQKKLSTAVFGTKFGGCVSWYTEEGVNSTAYPWSQIVYWWRMNHPKWNELVYEKPKQK</sequence>
<dbReference type="SUPFAM" id="SSF51905">
    <property type="entry name" value="FAD/NAD(P)-binding domain"/>
    <property type="match status" value="1"/>
</dbReference>
<organism evidence="5 6">
    <name type="scientific">Meyerozyma guilliermondii (strain ATCC 6260 / CBS 566 / DSM 6381 / JCM 1539 / NBRC 10279 / NRRL Y-324)</name>
    <name type="common">Yeast</name>
    <name type="synonym">Candida guilliermondii</name>
    <dbReference type="NCBI Taxonomy" id="294746"/>
    <lineage>
        <taxon>Eukaryota</taxon>
        <taxon>Fungi</taxon>
        <taxon>Dikarya</taxon>
        <taxon>Ascomycota</taxon>
        <taxon>Saccharomycotina</taxon>
        <taxon>Pichiomycetes</taxon>
        <taxon>Debaryomycetaceae</taxon>
        <taxon>Meyerozyma</taxon>
    </lineage>
</organism>
<evidence type="ECO:0000313" key="6">
    <source>
        <dbReference type="Proteomes" id="UP000001997"/>
    </source>
</evidence>
<dbReference type="OMA" id="GCQSWYI"/>
<evidence type="ECO:0000256" key="2">
    <source>
        <dbReference type="ARBA" id="ARBA00022630"/>
    </source>
</evidence>
<name>A5DQG9_PICGU</name>
<dbReference type="Gene3D" id="3.50.50.60">
    <property type="entry name" value="FAD/NAD(P)-binding domain"/>
    <property type="match status" value="2"/>
</dbReference>
<keyword evidence="6" id="KW-1185">Reference proteome</keyword>
<comment type="similarity">
    <text evidence="1">Belongs to the FAD-binding monooxygenase family.</text>
</comment>
<dbReference type="OrthoDB" id="74360at2759"/>
<protein>
    <submittedName>
        <fullName evidence="5">Uncharacterized protein</fullName>
    </submittedName>
</protein>
<dbReference type="KEGG" id="pgu:PGUG_05520"/>
<dbReference type="PANTHER" id="PTHR42877:SF5">
    <property type="entry name" value="L-ORNITHINE N(5)-MONOOXYGENASE-RELATED"/>
    <property type="match status" value="1"/>
</dbReference>
<reference evidence="5 6" key="1">
    <citation type="journal article" date="2009" name="Nature">
        <title>Evolution of pathogenicity and sexual reproduction in eight Candida genomes.</title>
        <authorList>
            <person name="Butler G."/>
            <person name="Rasmussen M.D."/>
            <person name="Lin M.F."/>
            <person name="Santos M.A."/>
            <person name="Sakthikumar S."/>
            <person name="Munro C.A."/>
            <person name="Rheinbay E."/>
            <person name="Grabherr M."/>
            <person name="Forche A."/>
            <person name="Reedy J.L."/>
            <person name="Agrafioti I."/>
            <person name="Arnaud M.B."/>
            <person name="Bates S."/>
            <person name="Brown A.J."/>
            <person name="Brunke S."/>
            <person name="Costanzo M.C."/>
            <person name="Fitzpatrick D.A."/>
            <person name="de Groot P.W."/>
            <person name="Harris D."/>
            <person name="Hoyer L.L."/>
            <person name="Hube B."/>
            <person name="Klis F.M."/>
            <person name="Kodira C."/>
            <person name="Lennard N."/>
            <person name="Logue M.E."/>
            <person name="Martin R."/>
            <person name="Neiman A.M."/>
            <person name="Nikolaou E."/>
            <person name="Quail M.A."/>
            <person name="Quinn J."/>
            <person name="Santos M.C."/>
            <person name="Schmitzberger F.F."/>
            <person name="Sherlock G."/>
            <person name="Shah P."/>
            <person name="Silverstein K.A."/>
            <person name="Skrzypek M.S."/>
            <person name="Soll D."/>
            <person name="Staggs R."/>
            <person name="Stansfield I."/>
            <person name="Stumpf M.P."/>
            <person name="Sudbery P.E."/>
            <person name="Srikantha T."/>
            <person name="Zeng Q."/>
            <person name="Berman J."/>
            <person name="Berriman M."/>
            <person name="Heitman J."/>
            <person name="Gow N.A."/>
            <person name="Lorenz M.C."/>
            <person name="Birren B.W."/>
            <person name="Kellis M."/>
            <person name="Cuomo C.A."/>
        </authorList>
    </citation>
    <scope>NUCLEOTIDE SEQUENCE [LARGE SCALE GENOMIC DNA]</scope>
    <source>
        <strain evidence="6">ATCC 6260 / CBS 566 / DSM 6381 / JCM 1539 / NBRC 10279 / NRRL Y-324</strain>
    </source>
</reference>
<dbReference type="eggNOG" id="KOG1399">
    <property type="taxonomic scope" value="Eukaryota"/>
</dbReference>